<accession>A0ABW2NV65</accession>
<dbReference type="InterPro" id="IPR024072">
    <property type="entry name" value="DHFR-like_dom_sf"/>
</dbReference>
<dbReference type="EMBL" id="JBHTCG010000001">
    <property type="protein sequence ID" value="MFC7381099.1"/>
    <property type="molecule type" value="Genomic_DNA"/>
</dbReference>
<reference evidence="3" key="1">
    <citation type="journal article" date="2019" name="Int. J. Syst. Evol. Microbiol.">
        <title>The Global Catalogue of Microorganisms (GCM) 10K type strain sequencing project: providing services to taxonomists for standard genome sequencing and annotation.</title>
        <authorList>
            <consortium name="The Broad Institute Genomics Platform"/>
            <consortium name="The Broad Institute Genome Sequencing Center for Infectious Disease"/>
            <person name="Wu L."/>
            <person name="Ma J."/>
        </authorList>
    </citation>
    <scope>NUCLEOTIDE SEQUENCE [LARGE SCALE GENOMIC DNA]</scope>
    <source>
        <strain evidence="3">CECT 7649</strain>
    </source>
</reference>
<gene>
    <name evidence="2" type="ORF">ACFQSB_02695</name>
</gene>
<comment type="caution">
    <text evidence="2">The sequence shown here is derived from an EMBL/GenBank/DDBJ whole genome shotgun (WGS) entry which is preliminary data.</text>
</comment>
<dbReference type="Proteomes" id="UP001596496">
    <property type="component" value="Unassembled WGS sequence"/>
</dbReference>
<dbReference type="Pfam" id="PF01872">
    <property type="entry name" value="RibD_C"/>
    <property type="match status" value="1"/>
</dbReference>
<sequence>MTDSTGRRVTANLSLTLDGRYNGPGGPGDFAAFAPYVTTEVARDHMNRMWEAATTALLGRINAEGFMGYWPSVAEDANADPRDRGYAKWLVDTEKVVLSTTLTEAPWERTRVVNAPAADVVTDLKATGEGDILVNSSPGVIKALLSADLIDRLYLMIFPEITGGGQRLFDDGLPATTWTLVHQETGELGEMAMVYDRVRRSTAE</sequence>
<dbReference type="Gene3D" id="3.40.430.10">
    <property type="entry name" value="Dihydrofolate Reductase, subunit A"/>
    <property type="match status" value="1"/>
</dbReference>
<name>A0ABW2NV65_9ACTN</name>
<dbReference type="SUPFAM" id="SSF53597">
    <property type="entry name" value="Dihydrofolate reductase-like"/>
    <property type="match status" value="1"/>
</dbReference>
<evidence type="ECO:0000313" key="3">
    <source>
        <dbReference type="Proteomes" id="UP001596496"/>
    </source>
</evidence>
<evidence type="ECO:0000259" key="1">
    <source>
        <dbReference type="Pfam" id="PF01872"/>
    </source>
</evidence>
<keyword evidence="3" id="KW-1185">Reference proteome</keyword>
<proteinExistence type="predicted"/>
<evidence type="ECO:0000313" key="2">
    <source>
        <dbReference type="EMBL" id="MFC7381099.1"/>
    </source>
</evidence>
<dbReference type="RefSeq" id="WP_380824040.1">
    <property type="nucleotide sequence ID" value="NZ_JBHTCG010000001.1"/>
</dbReference>
<dbReference type="InterPro" id="IPR002734">
    <property type="entry name" value="RibDG_C"/>
</dbReference>
<organism evidence="2 3">
    <name type="scientific">Sphaerisporangium rhizosphaerae</name>
    <dbReference type="NCBI Taxonomy" id="2269375"/>
    <lineage>
        <taxon>Bacteria</taxon>
        <taxon>Bacillati</taxon>
        <taxon>Actinomycetota</taxon>
        <taxon>Actinomycetes</taxon>
        <taxon>Streptosporangiales</taxon>
        <taxon>Streptosporangiaceae</taxon>
        <taxon>Sphaerisporangium</taxon>
    </lineage>
</organism>
<protein>
    <submittedName>
        <fullName evidence="2">Dihydrofolate reductase family protein</fullName>
    </submittedName>
</protein>
<feature type="domain" description="Bacterial bifunctional deaminase-reductase C-terminal" evidence="1">
    <location>
        <begin position="8"/>
        <end position="185"/>
    </location>
</feature>